<dbReference type="GO" id="GO:0000978">
    <property type="term" value="F:RNA polymerase II cis-regulatory region sequence-specific DNA binding"/>
    <property type="evidence" value="ECO:0007669"/>
    <property type="project" value="TreeGrafter"/>
</dbReference>
<comment type="caution">
    <text evidence="6">The sequence shown here is derived from an EMBL/GenBank/DDBJ whole genome shotgun (WGS) entry which is preliminary data.</text>
</comment>
<dbReference type="CDD" id="cd01389">
    <property type="entry name" value="HMG-box_ROX1-like"/>
    <property type="match status" value="1"/>
</dbReference>
<dbReference type="GO" id="GO:0000981">
    <property type="term" value="F:DNA-binding transcription factor activity, RNA polymerase II-specific"/>
    <property type="evidence" value="ECO:0007669"/>
    <property type="project" value="TreeGrafter"/>
</dbReference>
<gene>
    <name evidence="6" type="ORF">EV420DRAFT_1644969</name>
</gene>
<dbReference type="EMBL" id="JAUEPS010000026">
    <property type="protein sequence ID" value="KAK0455330.1"/>
    <property type="molecule type" value="Genomic_DNA"/>
</dbReference>
<dbReference type="InterPro" id="IPR036910">
    <property type="entry name" value="HMG_box_dom_sf"/>
</dbReference>
<dbReference type="InterPro" id="IPR051356">
    <property type="entry name" value="SOX/SOX-like_TF"/>
</dbReference>
<evidence type="ECO:0000259" key="5">
    <source>
        <dbReference type="PROSITE" id="PS50118"/>
    </source>
</evidence>
<dbReference type="PANTHER" id="PTHR45789:SF2">
    <property type="entry name" value="FI18025P1"/>
    <property type="match status" value="1"/>
</dbReference>
<dbReference type="RefSeq" id="XP_060328840.1">
    <property type="nucleotide sequence ID" value="XM_060477721.1"/>
</dbReference>
<keyword evidence="7" id="KW-1185">Reference proteome</keyword>
<dbReference type="PROSITE" id="PS50118">
    <property type="entry name" value="HMG_BOX_2"/>
    <property type="match status" value="1"/>
</dbReference>
<proteinExistence type="predicted"/>
<dbReference type="AlphaFoldDB" id="A0AA39N306"/>
<accession>A0AA39N306</accession>
<dbReference type="Pfam" id="PF00505">
    <property type="entry name" value="HMG_box"/>
    <property type="match status" value="1"/>
</dbReference>
<dbReference type="GO" id="GO:0005634">
    <property type="term" value="C:nucleus"/>
    <property type="evidence" value="ECO:0007669"/>
    <property type="project" value="UniProtKB-UniRule"/>
</dbReference>
<reference evidence="6" key="1">
    <citation type="submission" date="2023-06" db="EMBL/GenBank/DDBJ databases">
        <authorList>
            <consortium name="Lawrence Berkeley National Laboratory"/>
            <person name="Ahrendt S."/>
            <person name="Sahu N."/>
            <person name="Indic B."/>
            <person name="Wong-Bajracharya J."/>
            <person name="Merenyi Z."/>
            <person name="Ke H.-M."/>
            <person name="Monk M."/>
            <person name="Kocsube S."/>
            <person name="Drula E."/>
            <person name="Lipzen A."/>
            <person name="Balint B."/>
            <person name="Henrissat B."/>
            <person name="Andreopoulos B."/>
            <person name="Martin F.M."/>
            <person name="Harder C.B."/>
            <person name="Rigling D."/>
            <person name="Ford K.L."/>
            <person name="Foster G.D."/>
            <person name="Pangilinan J."/>
            <person name="Papanicolaou A."/>
            <person name="Barry K."/>
            <person name="LaButti K."/>
            <person name="Viragh M."/>
            <person name="Koriabine M."/>
            <person name="Yan M."/>
            <person name="Riley R."/>
            <person name="Champramary S."/>
            <person name="Plett K.L."/>
            <person name="Tsai I.J."/>
            <person name="Slot J."/>
            <person name="Sipos G."/>
            <person name="Plett J."/>
            <person name="Nagy L.G."/>
            <person name="Grigoriev I.V."/>
        </authorList>
    </citation>
    <scope>NUCLEOTIDE SEQUENCE</scope>
    <source>
        <strain evidence="6">CCBAS 213</strain>
    </source>
</reference>
<name>A0AA39N306_ARMTA</name>
<feature type="compositionally biased region" description="Low complexity" evidence="4">
    <location>
        <begin position="43"/>
        <end position="56"/>
    </location>
</feature>
<dbReference type="PANTHER" id="PTHR45789">
    <property type="entry name" value="FI18025P1"/>
    <property type="match status" value="1"/>
</dbReference>
<dbReference type="InterPro" id="IPR009071">
    <property type="entry name" value="HMG_box_dom"/>
</dbReference>
<evidence type="ECO:0000256" key="4">
    <source>
        <dbReference type="SAM" id="MobiDB-lite"/>
    </source>
</evidence>
<evidence type="ECO:0000313" key="6">
    <source>
        <dbReference type="EMBL" id="KAK0455330.1"/>
    </source>
</evidence>
<dbReference type="GeneID" id="85361269"/>
<organism evidence="6 7">
    <name type="scientific">Armillaria tabescens</name>
    <name type="common">Ringless honey mushroom</name>
    <name type="synonym">Agaricus tabescens</name>
    <dbReference type="NCBI Taxonomy" id="1929756"/>
    <lineage>
        <taxon>Eukaryota</taxon>
        <taxon>Fungi</taxon>
        <taxon>Dikarya</taxon>
        <taxon>Basidiomycota</taxon>
        <taxon>Agaricomycotina</taxon>
        <taxon>Agaricomycetes</taxon>
        <taxon>Agaricomycetidae</taxon>
        <taxon>Agaricales</taxon>
        <taxon>Marasmiineae</taxon>
        <taxon>Physalacriaceae</taxon>
        <taxon>Desarmillaria</taxon>
    </lineage>
</organism>
<keyword evidence="2 3" id="KW-0539">Nucleus</keyword>
<evidence type="ECO:0000256" key="3">
    <source>
        <dbReference type="PROSITE-ProRule" id="PRU00267"/>
    </source>
</evidence>
<evidence type="ECO:0000256" key="2">
    <source>
        <dbReference type="ARBA" id="ARBA00023242"/>
    </source>
</evidence>
<keyword evidence="1 3" id="KW-0238">DNA-binding</keyword>
<evidence type="ECO:0000256" key="1">
    <source>
        <dbReference type="ARBA" id="ARBA00023125"/>
    </source>
</evidence>
<feature type="DNA-binding region" description="HMG box" evidence="3">
    <location>
        <begin position="59"/>
        <end position="124"/>
    </location>
</feature>
<dbReference type="Proteomes" id="UP001175211">
    <property type="component" value="Unassembled WGS sequence"/>
</dbReference>
<sequence>MPPVRPVTVRRSRRLSMQVPVKYDDDGWESGDVAMGLIDAVATHSPASPPASQTPTRRAPRSPNAFLQFRSTYWQGNKRERNNRNVSRICGILWNAMSAEERSVYEEMAAVARADHKLKYPHFNYRPVRRDKKPRTRRHRNYKEEDKCRKIAMLFRKDIEGTVIEKEEEVKTKELVCTIPSPTPPVIANEERAPTPDHATPTAKKEEEETFVPTSAMPPLDLKVSAADKDEFAFDSSVQPPSYVRVDAQFGANPDVNMDSSPGAPPVDDTARPEPFDPVANYLSDYVHMSEELDAMMTDIAPQEMESLSLPVDWAYI</sequence>
<feature type="region of interest" description="Disordered" evidence="4">
    <location>
        <begin position="43"/>
        <end position="63"/>
    </location>
</feature>
<feature type="region of interest" description="Disordered" evidence="4">
    <location>
        <begin position="252"/>
        <end position="274"/>
    </location>
</feature>
<feature type="domain" description="HMG box" evidence="5">
    <location>
        <begin position="59"/>
        <end position="124"/>
    </location>
</feature>
<protein>
    <recommendedName>
        <fullName evidence="5">HMG box domain-containing protein</fullName>
    </recommendedName>
</protein>
<feature type="region of interest" description="Disordered" evidence="4">
    <location>
        <begin position="181"/>
        <end position="213"/>
    </location>
</feature>
<dbReference type="Gene3D" id="1.10.30.10">
    <property type="entry name" value="High mobility group box domain"/>
    <property type="match status" value="1"/>
</dbReference>
<evidence type="ECO:0000313" key="7">
    <source>
        <dbReference type="Proteomes" id="UP001175211"/>
    </source>
</evidence>
<dbReference type="SMART" id="SM00398">
    <property type="entry name" value="HMG"/>
    <property type="match status" value="1"/>
</dbReference>
<dbReference type="SUPFAM" id="SSF47095">
    <property type="entry name" value="HMG-box"/>
    <property type="match status" value="1"/>
</dbReference>